<proteinExistence type="predicted"/>
<protein>
    <submittedName>
        <fullName evidence="2">DUF4192 domain-containing protein</fullName>
    </submittedName>
</protein>
<sequence length="516" mass="55329">MNKHHESTGPEEQQVTLRSAGELADALPYVLGYHPSDSIVVVALHGSRGRFGARVQSGIPRSPLEWPSVAEQLAECLIEGSERRGCRPDGIVLFLCQDPARDESARAAMERLRPLSQLLRTACGSRDVPVYEALCISDRRFWSYCCPDARCCPLEGNALVAPGTSVMAAAATYAGVQVRGSQREMEVRLEPPLVGVAPGQLGALDSAGEAMVIRLLGGGARCAIADETIALAREMMGRIARSPRASDGGESDAADDALLTVDEAAALIHGLQDRETRDHVAAWADGSDAEPALRLWRALSRRCVGPYGEYAAPPLTLAGWIAWSLGDKPAARVAFDLALRRDPAYVLARLFQQACNEGLDLETVRTCLQAGQRTTEVAAERDAGRQQWIEQTGRSAQTPEIDTAAVVTAARVVVPPTSTAEAAMIQTQGGPRQEAMPPRDGQSPEVAQGSNALEDCPRAGMPDGEALRERPRRMRQNRPPAPSKPRRPAGARPGKGVGNRGRRSDPSDRQGVEQEG</sequence>
<gene>
    <name evidence="2" type="ORF">NBG84_08810</name>
</gene>
<reference evidence="2" key="1">
    <citation type="submission" date="2022-06" db="EMBL/GenBank/DDBJ databases">
        <title>Genome public.</title>
        <authorList>
            <person name="Sun Q."/>
        </authorList>
    </citation>
    <scope>NUCLEOTIDE SEQUENCE</scope>
    <source>
        <strain evidence="2">CWNU-1</strain>
    </source>
</reference>
<feature type="compositionally biased region" description="Basic and acidic residues" evidence="1">
    <location>
        <begin position="502"/>
        <end position="516"/>
    </location>
</feature>
<accession>A0ABT0UJ81</accession>
<keyword evidence="3" id="KW-1185">Reference proteome</keyword>
<comment type="caution">
    <text evidence="2">The sequence shown here is derived from an EMBL/GenBank/DDBJ whole genome shotgun (WGS) entry which is preliminary data.</text>
</comment>
<name>A0ABT0UJ81_9ACTN</name>
<evidence type="ECO:0000256" key="1">
    <source>
        <dbReference type="SAM" id="MobiDB-lite"/>
    </source>
</evidence>
<evidence type="ECO:0000313" key="3">
    <source>
        <dbReference type="Proteomes" id="UP001431429"/>
    </source>
</evidence>
<dbReference type="RefSeq" id="WP_250918731.1">
    <property type="nucleotide sequence ID" value="NZ_JAMQAW010000007.1"/>
</dbReference>
<evidence type="ECO:0000313" key="2">
    <source>
        <dbReference type="EMBL" id="MCM2388396.1"/>
    </source>
</evidence>
<organism evidence="2 3">
    <name type="scientific">Streptomyces albipurpureus</name>
    <dbReference type="NCBI Taxonomy" id="2897419"/>
    <lineage>
        <taxon>Bacteria</taxon>
        <taxon>Bacillati</taxon>
        <taxon>Actinomycetota</taxon>
        <taxon>Actinomycetes</taxon>
        <taxon>Kitasatosporales</taxon>
        <taxon>Streptomycetaceae</taxon>
        <taxon>Streptomyces</taxon>
    </lineage>
</organism>
<feature type="region of interest" description="Disordered" evidence="1">
    <location>
        <begin position="425"/>
        <end position="516"/>
    </location>
</feature>
<dbReference type="Proteomes" id="UP001431429">
    <property type="component" value="Unassembled WGS sequence"/>
</dbReference>
<dbReference type="InterPro" id="IPR025447">
    <property type="entry name" value="DUF4192"/>
</dbReference>
<dbReference type="Pfam" id="PF13830">
    <property type="entry name" value="DUF4192"/>
    <property type="match status" value="1"/>
</dbReference>
<dbReference type="EMBL" id="JAMQAW010000007">
    <property type="protein sequence ID" value="MCM2388396.1"/>
    <property type="molecule type" value="Genomic_DNA"/>
</dbReference>